<protein>
    <recommendedName>
        <fullName evidence="10">Attacin C-terminal domain-containing protein</fullName>
    </recommendedName>
</protein>
<evidence type="ECO:0000256" key="7">
    <source>
        <dbReference type="ARBA" id="ARBA00023022"/>
    </source>
</evidence>
<comment type="similarity">
    <text evidence="2">Belongs to the attacin/sarcotoxin-2 family.</text>
</comment>
<name>A0AAW1DRG2_9HEMI</name>
<evidence type="ECO:0000259" key="10">
    <source>
        <dbReference type="Pfam" id="PF03769"/>
    </source>
</evidence>
<dbReference type="GO" id="GO:0045087">
    <property type="term" value="P:innate immune response"/>
    <property type="evidence" value="ECO:0007669"/>
    <property type="project" value="UniProtKB-KW"/>
</dbReference>
<comment type="subcellular location">
    <subcellularLocation>
        <location evidence="1">Secreted</location>
    </subcellularLocation>
</comment>
<keyword evidence="9" id="KW-0732">Signal</keyword>
<dbReference type="InterPro" id="IPR005521">
    <property type="entry name" value="Attacin_C"/>
</dbReference>
<feature type="region of interest" description="Disordered" evidence="8">
    <location>
        <begin position="71"/>
        <end position="96"/>
    </location>
</feature>
<evidence type="ECO:0000313" key="11">
    <source>
        <dbReference type="EMBL" id="KAK9512690.1"/>
    </source>
</evidence>
<gene>
    <name evidence="11" type="ORF">O3M35_001062</name>
</gene>
<keyword evidence="3" id="KW-0964">Secreted</keyword>
<evidence type="ECO:0000256" key="9">
    <source>
        <dbReference type="SAM" id="SignalP"/>
    </source>
</evidence>
<comment type="caution">
    <text evidence="11">The sequence shown here is derived from an EMBL/GenBank/DDBJ whole genome shotgun (WGS) entry which is preliminary data.</text>
</comment>
<reference evidence="11 12" key="1">
    <citation type="submission" date="2022-12" db="EMBL/GenBank/DDBJ databases">
        <title>Chromosome-level genome assembly of true bugs.</title>
        <authorList>
            <person name="Ma L."/>
            <person name="Li H."/>
        </authorList>
    </citation>
    <scope>NUCLEOTIDE SEQUENCE [LARGE SCALE GENOMIC DNA]</scope>
    <source>
        <strain evidence="11">Lab_2022b</strain>
    </source>
</reference>
<evidence type="ECO:0000256" key="4">
    <source>
        <dbReference type="ARBA" id="ARBA00022529"/>
    </source>
</evidence>
<keyword evidence="7" id="KW-0044">Antibiotic</keyword>
<dbReference type="GO" id="GO:0042742">
    <property type="term" value="P:defense response to bacterium"/>
    <property type="evidence" value="ECO:0007669"/>
    <property type="project" value="UniProtKB-KW"/>
</dbReference>
<feature type="chain" id="PRO_5043732561" description="Attacin C-terminal domain-containing protein" evidence="9">
    <location>
        <begin position="17"/>
        <end position="96"/>
    </location>
</feature>
<keyword evidence="5" id="KW-0399">Innate immunity</keyword>
<evidence type="ECO:0000256" key="1">
    <source>
        <dbReference type="ARBA" id="ARBA00004613"/>
    </source>
</evidence>
<dbReference type="EMBL" id="JAPXFL010000001">
    <property type="protein sequence ID" value="KAK9512690.1"/>
    <property type="molecule type" value="Genomic_DNA"/>
</dbReference>
<organism evidence="11 12">
    <name type="scientific">Rhynocoris fuscipes</name>
    <dbReference type="NCBI Taxonomy" id="488301"/>
    <lineage>
        <taxon>Eukaryota</taxon>
        <taxon>Metazoa</taxon>
        <taxon>Ecdysozoa</taxon>
        <taxon>Arthropoda</taxon>
        <taxon>Hexapoda</taxon>
        <taxon>Insecta</taxon>
        <taxon>Pterygota</taxon>
        <taxon>Neoptera</taxon>
        <taxon>Paraneoptera</taxon>
        <taxon>Hemiptera</taxon>
        <taxon>Heteroptera</taxon>
        <taxon>Panheteroptera</taxon>
        <taxon>Cimicomorpha</taxon>
        <taxon>Reduviidae</taxon>
        <taxon>Harpactorinae</taxon>
        <taxon>Harpactorini</taxon>
        <taxon>Rhynocoris</taxon>
    </lineage>
</organism>
<feature type="compositionally biased region" description="Basic and acidic residues" evidence="8">
    <location>
        <begin position="79"/>
        <end position="96"/>
    </location>
</feature>
<evidence type="ECO:0000256" key="2">
    <source>
        <dbReference type="ARBA" id="ARBA00007550"/>
    </source>
</evidence>
<accession>A0AAW1DRG2</accession>
<dbReference type="Proteomes" id="UP001461498">
    <property type="component" value="Unassembled WGS sequence"/>
</dbReference>
<proteinExistence type="inferred from homology"/>
<evidence type="ECO:0000256" key="8">
    <source>
        <dbReference type="SAM" id="MobiDB-lite"/>
    </source>
</evidence>
<evidence type="ECO:0000256" key="6">
    <source>
        <dbReference type="ARBA" id="ARBA00022859"/>
    </source>
</evidence>
<evidence type="ECO:0000256" key="3">
    <source>
        <dbReference type="ARBA" id="ARBA00022525"/>
    </source>
</evidence>
<evidence type="ECO:0000256" key="5">
    <source>
        <dbReference type="ARBA" id="ARBA00022588"/>
    </source>
</evidence>
<keyword evidence="4" id="KW-0929">Antimicrobial</keyword>
<keyword evidence="6" id="KW-0391">Immunity</keyword>
<evidence type="ECO:0000313" key="12">
    <source>
        <dbReference type="Proteomes" id="UP001461498"/>
    </source>
</evidence>
<feature type="signal peptide" evidence="9">
    <location>
        <begin position="1"/>
        <end position="16"/>
    </location>
</feature>
<keyword evidence="12" id="KW-1185">Reference proteome</keyword>
<dbReference type="AlphaFoldDB" id="A0AAW1DRG2"/>
<feature type="domain" description="Attacin C-terminal" evidence="10">
    <location>
        <begin position="31"/>
        <end position="93"/>
    </location>
</feature>
<sequence length="96" mass="10587">MKQTILIVFIAVCVLAVVIDGKPQPKERNGGVSIDVNKERGQGTRVEVQGKQEIWKSDNGKTKAEAYGHWDRTYGGQNKGDRSHGGGVRLEHSWGK</sequence>
<dbReference type="Pfam" id="PF03769">
    <property type="entry name" value="Attacin_C"/>
    <property type="match status" value="1"/>
</dbReference>
<dbReference type="GO" id="GO:0005576">
    <property type="term" value="C:extracellular region"/>
    <property type="evidence" value="ECO:0007669"/>
    <property type="project" value="UniProtKB-SubCell"/>
</dbReference>